<evidence type="ECO:0000256" key="2">
    <source>
        <dbReference type="ARBA" id="ARBA00022692"/>
    </source>
</evidence>
<evidence type="ECO:0008006" key="9">
    <source>
        <dbReference type="Google" id="ProtNLM"/>
    </source>
</evidence>
<dbReference type="Pfam" id="PF15831">
    <property type="entry name" value="SMIM5_18_22"/>
    <property type="match status" value="1"/>
</dbReference>
<keyword evidence="4 6" id="KW-0472">Membrane</keyword>
<evidence type="ECO:0000256" key="5">
    <source>
        <dbReference type="SAM" id="MobiDB-lite"/>
    </source>
</evidence>
<dbReference type="GO" id="GO:0016020">
    <property type="term" value="C:membrane"/>
    <property type="evidence" value="ECO:0007669"/>
    <property type="project" value="UniProtKB-SubCell"/>
</dbReference>
<dbReference type="Proteomes" id="UP000824540">
    <property type="component" value="Unassembled WGS sequence"/>
</dbReference>
<feature type="compositionally biased region" description="Basic and acidic residues" evidence="5">
    <location>
        <begin position="1"/>
        <end position="11"/>
    </location>
</feature>
<keyword evidence="2 6" id="KW-0812">Transmembrane</keyword>
<protein>
    <recommendedName>
        <fullName evidence="9">Small integral membrane protein 18</fullName>
    </recommendedName>
</protein>
<feature type="compositionally biased region" description="Polar residues" evidence="5">
    <location>
        <begin position="68"/>
        <end position="78"/>
    </location>
</feature>
<proteinExistence type="predicted"/>
<keyword evidence="3 6" id="KW-1133">Transmembrane helix</keyword>
<evidence type="ECO:0000256" key="1">
    <source>
        <dbReference type="ARBA" id="ARBA00004167"/>
    </source>
</evidence>
<comment type="caution">
    <text evidence="7">The sequence shown here is derived from an EMBL/GenBank/DDBJ whole genome shotgun (WGS) entry which is preliminary data.</text>
</comment>
<keyword evidence="8" id="KW-1185">Reference proteome</keyword>
<evidence type="ECO:0000256" key="3">
    <source>
        <dbReference type="ARBA" id="ARBA00022989"/>
    </source>
</evidence>
<feature type="region of interest" description="Disordered" evidence="5">
    <location>
        <begin position="140"/>
        <end position="164"/>
    </location>
</feature>
<dbReference type="InterPro" id="IPR053081">
    <property type="entry name" value="SIM_Modulators"/>
</dbReference>
<dbReference type="PANTHER" id="PTHR36982">
    <property type="entry name" value="CLCA DOMAIN-CONTAINING PROTEIN"/>
    <property type="match status" value="1"/>
</dbReference>
<evidence type="ECO:0000256" key="4">
    <source>
        <dbReference type="ARBA" id="ARBA00023136"/>
    </source>
</evidence>
<comment type="subcellular location">
    <subcellularLocation>
        <location evidence="1">Membrane</location>
        <topology evidence="1">Single-pass membrane protein</topology>
    </subcellularLocation>
</comment>
<reference evidence="7" key="1">
    <citation type="thesis" date="2021" institute="BYU ScholarsArchive" country="Provo, UT, USA">
        <title>Applications of and Algorithms for Genome Assembly and Genomic Analyses with an Emphasis on Marine Teleosts.</title>
        <authorList>
            <person name="Pickett B.D."/>
        </authorList>
    </citation>
    <scope>NUCLEOTIDE SEQUENCE</scope>
    <source>
        <strain evidence="7">HI-2016</strain>
    </source>
</reference>
<feature type="compositionally biased region" description="Basic and acidic residues" evidence="5">
    <location>
        <begin position="155"/>
        <end position="164"/>
    </location>
</feature>
<feature type="region of interest" description="Disordered" evidence="5">
    <location>
        <begin position="1"/>
        <end position="84"/>
    </location>
</feature>
<sequence>MGCSRCAHEGSRPITAPHRFVAARAAHASPATGDGGGEGGKRSSLSPASRPTERTGTEGTPGEPTDRMTGQNSSQHWQQAGPASGVTLQAQEAYPFHDGWNIACFVILMVFILTVVSLAALAFLYELLDCGCCAKDKTVGEPREEAGLCQDETESADKHDPEEV</sequence>
<name>A0A8T2P3M9_9TELE</name>
<evidence type="ECO:0000313" key="8">
    <source>
        <dbReference type="Proteomes" id="UP000824540"/>
    </source>
</evidence>
<accession>A0A8T2P3M9</accession>
<dbReference type="PANTHER" id="PTHR36982:SF1">
    <property type="entry name" value="SMALL INTEGRAL MEMBRANE PROTEIN 18"/>
    <property type="match status" value="1"/>
</dbReference>
<dbReference type="AlphaFoldDB" id="A0A8T2P3M9"/>
<dbReference type="OrthoDB" id="9944050at2759"/>
<gene>
    <name evidence="7" type="ORF">JZ751_005836</name>
</gene>
<evidence type="ECO:0000313" key="7">
    <source>
        <dbReference type="EMBL" id="KAG9346909.1"/>
    </source>
</evidence>
<dbReference type="EMBL" id="JAFBMS010000014">
    <property type="protein sequence ID" value="KAG9346909.1"/>
    <property type="molecule type" value="Genomic_DNA"/>
</dbReference>
<dbReference type="InterPro" id="IPR031671">
    <property type="entry name" value="SMIM5/18/22"/>
</dbReference>
<evidence type="ECO:0000256" key="6">
    <source>
        <dbReference type="SAM" id="Phobius"/>
    </source>
</evidence>
<feature type="transmembrane region" description="Helical" evidence="6">
    <location>
        <begin position="102"/>
        <end position="125"/>
    </location>
</feature>
<organism evidence="7 8">
    <name type="scientific">Albula glossodonta</name>
    <name type="common">roundjaw bonefish</name>
    <dbReference type="NCBI Taxonomy" id="121402"/>
    <lineage>
        <taxon>Eukaryota</taxon>
        <taxon>Metazoa</taxon>
        <taxon>Chordata</taxon>
        <taxon>Craniata</taxon>
        <taxon>Vertebrata</taxon>
        <taxon>Euteleostomi</taxon>
        <taxon>Actinopterygii</taxon>
        <taxon>Neopterygii</taxon>
        <taxon>Teleostei</taxon>
        <taxon>Albuliformes</taxon>
        <taxon>Albulidae</taxon>
        <taxon>Albula</taxon>
    </lineage>
</organism>